<dbReference type="PANTHER" id="PTHR37418:SF1">
    <property type="entry name" value="3-KETO-5-AMINOHEXANOATE CLEAVAGE PROTEIN"/>
    <property type="match status" value="1"/>
</dbReference>
<evidence type="ECO:0000313" key="1">
    <source>
        <dbReference type="EMBL" id="TCT29271.1"/>
    </source>
</evidence>
<accession>A0A4V2V353</accession>
<comment type="caution">
    <text evidence="1">The sequence shown here is derived from an EMBL/GenBank/DDBJ whole genome shotgun (WGS) entry which is preliminary data.</text>
</comment>
<evidence type="ECO:0000313" key="2">
    <source>
        <dbReference type="Proteomes" id="UP000295097"/>
    </source>
</evidence>
<organism evidence="1 2">
    <name type="scientific">Martelella mediterranea</name>
    <dbReference type="NCBI Taxonomy" id="293089"/>
    <lineage>
        <taxon>Bacteria</taxon>
        <taxon>Pseudomonadati</taxon>
        <taxon>Pseudomonadota</taxon>
        <taxon>Alphaproteobacteria</taxon>
        <taxon>Hyphomicrobiales</taxon>
        <taxon>Aurantimonadaceae</taxon>
        <taxon>Martelella</taxon>
    </lineage>
</organism>
<dbReference type="InterPro" id="IPR008567">
    <property type="entry name" value="BKACE"/>
</dbReference>
<dbReference type="PANTHER" id="PTHR37418">
    <property type="entry name" value="3-KETO-5-AMINOHEXANOATE CLEAVAGE ENZYME-RELATED"/>
    <property type="match status" value="1"/>
</dbReference>
<name>A0A4V2V353_9HYPH</name>
<proteinExistence type="predicted"/>
<protein>
    <submittedName>
        <fullName evidence="1">Uncharacterized protein (DUF849 family)</fullName>
    </submittedName>
</protein>
<sequence length="238" mass="25831">MIVQACINGARPSDFHPALPLTIRAMVRDSVQCVEAGASELHIHPRNADGVESLNATDELISSLRRACPGTLVGVSTGDWIEGDAAATRNAITNWKMPPDYASVNLSEDNAPAIMALLEQMGVGVEAGLATADDAKRFITLPESRRVFRILVELDEQQPDEADHIADDIAKLLADAGLARPILLHGCDATVWHFVRRARQNLWSTRVGLEDGCFLESGEVAESNAALVEEAVKIFRQR</sequence>
<gene>
    <name evidence="1" type="ORF">EDC90_105218</name>
</gene>
<dbReference type="OrthoDB" id="9805277at2"/>
<dbReference type="Proteomes" id="UP000295097">
    <property type="component" value="Unassembled WGS sequence"/>
</dbReference>
<dbReference type="Gene3D" id="3.20.20.70">
    <property type="entry name" value="Aldolase class I"/>
    <property type="match status" value="1"/>
</dbReference>
<dbReference type="Pfam" id="PF05853">
    <property type="entry name" value="BKACE"/>
    <property type="match status" value="2"/>
</dbReference>
<dbReference type="InterPro" id="IPR013785">
    <property type="entry name" value="Aldolase_TIM"/>
</dbReference>
<dbReference type="RefSeq" id="WP_132314137.1">
    <property type="nucleotide sequence ID" value="NZ_SMAR01000052.1"/>
</dbReference>
<dbReference type="AlphaFoldDB" id="A0A4V2V353"/>
<reference evidence="1 2" key="1">
    <citation type="submission" date="2019-03" db="EMBL/GenBank/DDBJ databases">
        <title>Freshwater and sediment microbial communities from various areas in North America, analyzing microbe dynamics in response to fracking.</title>
        <authorList>
            <person name="Lamendella R."/>
        </authorList>
    </citation>
    <scope>NUCLEOTIDE SEQUENCE [LARGE SCALE GENOMIC DNA]</scope>
    <source>
        <strain evidence="1 2">175.2</strain>
    </source>
</reference>
<dbReference type="EMBL" id="SMAR01000052">
    <property type="protein sequence ID" value="TCT29271.1"/>
    <property type="molecule type" value="Genomic_DNA"/>
</dbReference>
<dbReference type="GO" id="GO:0043720">
    <property type="term" value="F:3-keto-5-aminohexanoate cleavage activity"/>
    <property type="evidence" value="ECO:0007669"/>
    <property type="project" value="InterPro"/>
</dbReference>
<keyword evidence="2" id="KW-1185">Reference proteome</keyword>